<keyword evidence="3" id="KW-0378">Hydrolase</keyword>
<dbReference type="Pfam" id="PF00077">
    <property type="entry name" value="RVP"/>
    <property type="match status" value="1"/>
</dbReference>
<evidence type="ECO:0000313" key="9">
    <source>
        <dbReference type="Proteomes" id="UP001066276"/>
    </source>
</evidence>
<evidence type="ECO:0000313" key="8">
    <source>
        <dbReference type="EMBL" id="KAJ1201403.1"/>
    </source>
</evidence>
<dbReference type="Gene3D" id="3.30.70.270">
    <property type="match status" value="1"/>
</dbReference>
<dbReference type="InterPro" id="IPR043128">
    <property type="entry name" value="Rev_trsase/Diguanyl_cyclase"/>
</dbReference>
<dbReference type="GO" id="GO:0016032">
    <property type="term" value="P:viral process"/>
    <property type="evidence" value="ECO:0007669"/>
    <property type="project" value="InterPro"/>
</dbReference>
<dbReference type="InterPro" id="IPR001969">
    <property type="entry name" value="Aspartic_peptidase_AS"/>
</dbReference>
<dbReference type="Gene3D" id="2.40.70.10">
    <property type="entry name" value="Acid Proteases"/>
    <property type="match status" value="1"/>
</dbReference>
<dbReference type="EMBL" id="JANPWB010000003">
    <property type="protein sequence ID" value="KAJ1201403.1"/>
    <property type="molecule type" value="Genomic_DNA"/>
</dbReference>
<dbReference type="InterPro" id="IPR001995">
    <property type="entry name" value="Peptidase_A2_cat"/>
</dbReference>
<dbReference type="InterPro" id="IPR018061">
    <property type="entry name" value="Retropepsins"/>
</dbReference>
<dbReference type="EC" id="3.1.26.4" evidence="2"/>
<dbReference type="InterPro" id="IPR036875">
    <property type="entry name" value="Znf_CCHC_sf"/>
</dbReference>
<dbReference type="PANTHER" id="PTHR33064">
    <property type="entry name" value="POL PROTEIN"/>
    <property type="match status" value="1"/>
</dbReference>
<evidence type="ECO:0000256" key="5">
    <source>
        <dbReference type="SAM" id="MobiDB-lite"/>
    </source>
</evidence>
<proteinExistence type="inferred from homology"/>
<dbReference type="Pfam" id="PF00098">
    <property type="entry name" value="zf-CCHC"/>
    <property type="match status" value="1"/>
</dbReference>
<keyword evidence="9" id="KW-1185">Reference proteome</keyword>
<dbReference type="GO" id="GO:0004190">
    <property type="term" value="F:aspartic-type endopeptidase activity"/>
    <property type="evidence" value="ECO:0007669"/>
    <property type="project" value="InterPro"/>
</dbReference>
<evidence type="ECO:0000256" key="1">
    <source>
        <dbReference type="ARBA" id="ARBA00010879"/>
    </source>
</evidence>
<dbReference type="InterPro" id="IPR021109">
    <property type="entry name" value="Peptidase_aspartic_dom_sf"/>
</dbReference>
<feature type="domain" description="CCHC-type" evidence="6">
    <location>
        <begin position="281"/>
        <end position="295"/>
    </location>
</feature>
<dbReference type="InterPro" id="IPR001878">
    <property type="entry name" value="Znf_CCHC"/>
</dbReference>
<dbReference type="SMART" id="SM00343">
    <property type="entry name" value="ZnF_C2HC"/>
    <property type="match status" value="1"/>
</dbReference>
<sequence>MLPMRETAGGVLVHVPWSRGDILSFTNDFPRLREKPIEWYQQTNRFVKLAKCLWEDLNTLFEIIVPADLWLECKRSTDWPTAEPARDRATGAPSPDVMRYYYRVIEFLKQKVLPQNIDWQKIDQTAQEAKESIHAYYERLLKAFKHYSGTEGREPKDMNHLVFRFVEGLRPEISQMIKNHLICWQAKPIDEVLQYAKYCSDEIELKQRKLKEKVMVMQIKAAQAGMQGNGVQQMVQQLQENGMFQAQARGRGRGGFVNHGTDLNTVTVQNDVQEMKKVLPCHACGGVGHWKRECPMRVQEGVVQQSNDVSTFQNVKGPRMRGPNPNFHNNLVQMQCLQPMQQVQMPRVQPVQMQQMQQQIPMVPTQQMQLPLVPMGQQQVMLPQQVTGQGMSQNYAVQQFPLRGENGINDDWSDESSDNEECRLAASLEVDQRGPYVQGKVMGHKVSFLVDTGATRSTVRSAEVPKLLLSVSTIKVVGVANQLLTNPITDPVQVEIGTFQGLHRFVVCDSSPVSLLGRDLLCKTRCSITCSNEGIEVPTNSDDEGDDGQVSEPEMETTDEENPLISFFPMFTVTDLPADLQGIVTEKVWDLTGKEVGLIKGVESVKVEVKPNAVFPQVPQYHMAQDVLIQVMQIIAGFVKQGVLKEVMSSLCNSPIMGLRKPCGKVRIVQDLRKINDIVVKCCPVVPNPAVIMFQVPCDAEWFTVVDLSQAFFSVPLHEDSQFLFSFTFLDKVCSWCRIPQGFSESPSIFNQILKKDLESIGIAFPIDSSAAH</sequence>
<evidence type="ECO:0000256" key="4">
    <source>
        <dbReference type="PROSITE-ProRule" id="PRU00047"/>
    </source>
</evidence>
<dbReference type="PROSITE" id="PS50175">
    <property type="entry name" value="ASP_PROT_RETROV"/>
    <property type="match status" value="1"/>
</dbReference>
<comment type="similarity">
    <text evidence="1">Belongs to the beta type-B retroviral polymerase family. HERV class-II K(HML-2) pol subfamily.</text>
</comment>
<evidence type="ECO:0000256" key="2">
    <source>
        <dbReference type="ARBA" id="ARBA00012180"/>
    </source>
</evidence>
<evidence type="ECO:0000259" key="7">
    <source>
        <dbReference type="PROSITE" id="PS50175"/>
    </source>
</evidence>
<dbReference type="GO" id="GO:0003676">
    <property type="term" value="F:nucleic acid binding"/>
    <property type="evidence" value="ECO:0007669"/>
    <property type="project" value="InterPro"/>
</dbReference>
<dbReference type="SUPFAM" id="SSF56672">
    <property type="entry name" value="DNA/RNA polymerases"/>
    <property type="match status" value="1"/>
</dbReference>
<dbReference type="PROSITE" id="PS50158">
    <property type="entry name" value="ZF_CCHC"/>
    <property type="match status" value="1"/>
</dbReference>
<organism evidence="8 9">
    <name type="scientific">Pleurodeles waltl</name>
    <name type="common">Iberian ribbed newt</name>
    <dbReference type="NCBI Taxonomy" id="8319"/>
    <lineage>
        <taxon>Eukaryota</taxon>
        <taxon>Metazoa</taxon>
        <taxon>Chordata</taxon>
        <taxon>Craniata</taxon>
        <taxon>Vertebrata</taxon>
        <taxon>Euteleostomi</taxon>
        <taxon>Amphibia</taxon>
        <taxon>Batrachia</taxon>
        <taxon>Caudata</taxon>
        <taxon>Salamandroidea</taxon>
        <taxon>Salamandridae</taxon>
        <taxon>Pleurodelinae</taxon>
        <taxon>Pleurodeles</taxon>
    </lineage>
</organism>
<feature type="compositionally biased region" description="Acidic residues" evidence="5">
    <location>
        <begin position="541"/>
        <end position="559"/>
    </location>
</feature>
<dbReference type="GO" id="GO:0004523">
    <property type="term" value="F:RNA-DNA hybrid ribonuclease activity"/>
    <property type="evidence" value="ECO:0007669"/>
    <property type="project" value="UniProtKB-EC"/>
</dbReference>
<dbReference type="PANTHER" id="PTHR33064:SF37">
    <property type="entry name" value="RIBONUCLEASE H"/>
    <property type="match status" value="1"/>
</dbReference>
<dbReference type="SUPFAM" id="SSF57756">
    <property type="entry name" value="Retrovirus zinc finger-like domains"/>
    <property type="match status" value="1"/>
</dbReference>
<protein>
    <recommendedName>
        <fullName evidence="2">ribonuclease H</fullName>
        <ecNumber evidence="2">3.1.26.4</ecNumber>
    </recommendedName>
</protein>
<dbReference type="InterPro" id="IPR000477">
    <property type="entry name" value="RT_dom"/>
</dbReference>
<dbReference type="Gene3D" id="3.10.10.10">
    <property type="entry name" value="HIV Type 1 Reverse Transcriptase, subunit A, domain 1"/>
    <property type="match status" value="1"/>
</dbReference>
<keyword evidence="4" id="KW-0479">Metal-binding</keyword>
<keyword evidence="4" id="KW-0863">Zinc-finger</keyword>
<dbReference type="InterPro" id="IPR043502">
    <property type="entry name" value="DNA/RNA_pol_sf"/>
</dbReference>
<gene>
    <name evidence="8" type="ORF">NDU88_005214</name>
</gene>
<dbReference type="SUPFAM" id="SSF50630">
    <property type="entry name" value="Acid proteases"/>
    <property type="match status" value="1"/>
</dbReference>
<dbReference type="AlphaFoldDB" id="A0AAV7VJ72"/>
<dbReference type="GO" id="GO:0008270">
    <property type="term" value="F:zinc ion binding"/>
    <property type="evidence" value="ECO:0007669"/>
    <property type="project" value="UniProtKB-KW"/>
</dbReference>
<dbReference type="SUPFAM" id="SSF47943">
    <property type="entry name" value="Retrovirus capsid protein, N-terminal core domain"/>
    <property type="match status" value="1"/>
</dbReference>
<name>A0AAV7VJ72_PLEWA</name>
<comment type="caution">
    <text evidence="8">The sequence shown here is derived from an EMBL/GenBank/DDBJ whole genome shotgun (WGS) entry which is preliminary data.</text>
</comment>
<feature type="domain" description="Peptidase A2" evidence="7">
    <location>
        <begin position="446"/>
        <end position="520"/>
    </location>
</feature>
<evidence type="ECO:0000256" key="3">
    <source>
        <dbReference type="ARBA" id="ARBA00022801"/>
    </source>
</evidence>
<dbReference type="Pfam" id="PF00078">
    <property type="entry name" value="RVT_1"/>
    <property type="match status" value="1"/>
</dbReference>
<feature type="region of interest" description="Disordered" evidence="5">
    <location>
        <begin position="534"/>
        <end position="559"/>
    </location>
</feature>
<reference evidence="8" key="1">
    <citation type="journal article" date="2022" name="bioRxiv">
        <title>Sequencing and chromosome-scale assembly of the giantPleurodeles waltlgenome.</title>
        <authorList>
            <person name="Brown T."/>
            <person name="Elewa A."/>
            <person name="Iarovenko S."/>
            <person name="Subramanian E."/>
            <person name="Araus A.J."/>
            <person name="Petzold A."/>
            <person name="Susuki M."/>
            <person name="Suzuki K.-i.T."/>
            <person name="Hayashi T."/>
            <person name="Toyoda A."/>
            <person name="Oliveira C."/>
            <person name="Osipova E."/>
            <person name="Leigh N.D."/>
            <person name="Simon A."/>
            <person name="Yun M.H."/>
        </authorList>
    </citation>
    <scope>NUCLEOTIDE SEQUENCE</scope>
    <source>
        <strain evidence="8">20211129_DDA</strain>
        <tissue evidence="8">Liver</tissue>
    </source>
</reference>
<dbReference type="PROSITE" id="PS00141">
    <property type="entry name" value="ASP_PROTEASE"/>
    <property type="match status" value="1"/>
</dbReference>
<evidence type="ECO:0000259" key="6">
    <source>
        <dbReference type="PROSITE" id="PS50158"/>
    </source>
</evidence>
<dbReference type="GO" id="GO:0006508">
    <property type="term" value="P:proteolysis"/>
    <property type="evidence" value="ECO:0007669"/>
    <property type="project" value="InterPro"/>
</dbReference>
<accession>A0AAV7VJ72</accession>
<dbReference type="InterPro" id="IPR008919">
    <property type="entry name" value="Retrov_capsid_N"/>
</dbReference>
<keyword evidence="4" id="KW-0862">Zinc</keyword>
<dbReference type="InterPro" id="IPR051320">
    <property type="entry name" value="Viral_Replic_Matur_Polypro"/>
</dbReference>
<dbReference type="Proteomes" id="UP001066276">
    <property type="component" value="Chromosome 2_1"/>
</dbReference>